<evidence type="ECO:0000256" key="1">
    <source>
        <dbReference type="ARBA" id="ARBA00004412"/>
    </source>
</evidence>
<reference evidence="8" key="2">
    <citation type="submission" date="2020-09" db="EMBL/GenBank/DDBJ databases">
        <authorList>
            <person name="Kikuchi T."/>
        </authorList>
    </citation>
    <scope>NUCLEOTIDE SEQUENCE</scope>
    <source>
        <strain evidence="8">Ka4C1</strain>
    </source>
</reference>
<evidence type="ECO:0000313" key="9">
    <source>
        <dbReference type="Proteomes" id="UP000095284"/>
    </source>
</evidence>
<dbReference type="PANTHER" id="PTHR13364">
    <property type="entry name" value="DEFECTIVE SPERMATOGENESIS PROTEIN 39"/>
    <property type="match status" value="1"/>
</dbReference>
<evidence type="ECO:0000313" key="8">
    <source>
        <dbReference type="EMBL" id="CAD5232297.1"/>
    </source>
</evidence>
<evidence type="ECO:0000256" key="2">
    <source>
        <dbReference type="ARBA" id="ARBA00004541"/>
    </source>
</evidence>
<keyword evidence="4" id="KW-0967">Endosome</keyword>
<dbReference type="SMR" id="A0A1I7RP23"/>
<feature type="domain" description="Vps16 C-terminal" evidence="7">
    <location>
        <begin position="183"/>
        <end position="306"/>
    </location>
</feature>
<keyword evidence="5" id="KW-0968">Cytoplasmic vesicle</keyword>
<dbReference type="Pfam" id="PF04840">
    <property type="entry name" value="Vps16_C"/>
    <property type="match status" value="1"/>
</dbReference>
<evidence type="ECO:0000259" key="7">
    <source>
        <dbReference type="Pfam" id="PF04840"/>
    </source>
</evidence>
<dbReference type="GO" id="GO:0005769">
    <property type="term" value="C:early endosome"/>
    <property type="evidence" value="ECO:0007669"/>
    <property type="project" value="UniProtKB-SubCell"/>
</dbReference>
<name>A0A1I7RP23_BURXY</name>
<dbReference type="Gene3D" id="1.10.150.780">
    <property type="entry name" value="Vps16, C-terminal region"/>
    <property type="match status" value="1"/>
</dbReference>
<evidence type="ECO:0000256" key="3">
    <source>
        <dbReference type="ARBA" id="ARBA00004603"/>
    </source>
</evidence>
<dbReference type="WBParaSite" id="BXY_0246300.1">
    <property type="protein sequence ID" value="BXY_0246300.1"/>
    <property type="gene ID" value="BXY_0246300"/>
</dbReference>
<protein>
    <submittedName>
        <fullName evidence="8">(pine wood nematode) hypothetical protein</fullName>
    </submittedName>
    <submittedName>
        <fullName evidence="11">Vps16_C domain-containing protein</fullName>
    </submittedName>
</protein>
<dbReference type="GO" id="GO:0006886">
    <property type="term" value="P:intracellular protein transport"/>
    <property type="evidence" value="ECO:0007669"/>
    <property type="project" value="InterPro"/>
</dbReference>
<dbReference type="InterPro" id="IPR006925">
    <property type="entry name" value="Vps16_C"/>
</dbReference>
<evidence type="ECO:0000256" key="6">
    <source>
        <dbReference type="SAM" id="MobiDB-lite"/>
    </source>
</evidence>
<organism evidence="9 11">
    <name type="scientific">Bursaphelenchus xylophilus</name>
    <name type="common">Pinewood nematode worm</name>
    <name type="synonym">Aphelenchoides xylophilus</name>
    <dbReference type="NCBI Taxonomy" id="6326"/>
    <lineage>
        <taxon>Eukaryota</taxon>
        <taxon>Metazoa</taxon>
        <taxon>Ecdysozoa</taxon>
        <taxon>Nematoda</taxon>
        <taxon>Chromadorea</taxon>
        <taxon>Rhabditida</taxon>
        <taxon>Tylenchina</taxon>
        <taxon>Tylenchomorpha</taxon>
        <taxon>Aphelenchoidea</taxon>
        <taxon>Aphelenchoididae</taxon>
        <taxon>Bursaphelenchus</taxon>
    </lineage>
</organism>
<reference evidence="11" key="1">
    <citation type="submission" date="2016-11" db="UniProtKB">
        <authorList>
            <consortium name="WormBaseParasite"/>
        </authorList>
    </citation>
    <scope>IDENTIFICATION</scope>
</reference>
<gene>
    <name evidence="8" type="ORF">BXYJ_LOCUS12388</name>
</gene>
<evidence type="ECO:0000256" key="5">
    <source>
        <dbReference type="ARBA" id="ARBA00023329"/>
    </source>
</evidence>
<dbReference type="OrthoDB" id="9977282at2759"/>
<keyword evidence="10" id="KW-1185">Reference proteome</keyword>
<comment type="subcellular location">
    <subcellularLocation>
        <location evidence="2">Cytoplasmic vesicle</location>
    </subcellularLocation>
    <subcellularLocation>
        <location evidence="1">Early endosome</location>
    </subcellularLocation>
    <subcellularLocation>
        <location evidence="3">Late endosome</location>
    </subcellularLocation>
</comment>
<dbReference type="PANTHER" id="PTHR13364:SF6">
    <property type="entry name" value="SPERMATOGENESIS-DEFECTIVE PROTEIN 39 HOMOLOG"/>
    <property type="match status" value="1"/>
</dbReference>
<evidence type="ECO:0000313" key="11">
    <source>
        <dbReference type="WBParaSite" id="BXY_0246300.1"/>
    </source>
</evidence>
<feature type="compositionally biased region" description="Polar residues" evidence="6">
    <location>
        <begin position="60"/>
        <end position="73"/>
    </location>
</feature>
<dbReference type="GO" id="GO:0007034">
    <property type="term" value="P:vacuolar transport"/>
    <property type="evidence" value="ECO:0007669"/>
    <property type="project" value="TreeGrafter"/>
</dbReference>
<dbReference type="EMBL" id="CAJFDI010000005">
    <property type="protein sequence ID" value="CAD5232297.1"/>
    <property type="molecule type" value="Genomic_DNA"/>
</dbReference>
<feature type="region of interest" description="Disordered" evidence="6">
    <location>
        <begin position="49"/>
        <end position="75"/>
    </location>
</feature>
<evidence type="ECO:0000313" key="10">
    <source>
        <dbReference type="Proteomes" id="UP000659654"/>
    </source>
</evidence>
<dbReference type="Proteomes" id="UP000582659">
    <property type="component" value="Unassembled WGS sequence"/>
</dbReference>
<evidence type="ECO:0000256" key="4">
    <source>
        <dbReference type="ARBA" id="ARBA00022753"/>
    </source>
</evidence>
<dbReference type="InterPro" id="IPR040057">
    <property type="entry name" value="Spe-39"/>
</dbReference>
<dbReference type="InterPro" id="IPR038132">
    <property type="entry name" value="Vps16_C_sf"/>
</dbReference>
<feature type="region of interest" description="Disordered" evidence="6">
    <location>
        <begin position="1"/>
        <end position="22"/>
    </location>
</feature>
<dbReference type="eggNOG" id="KOG4677">
    <property type="taxonomic scope" value="Eukaryota"/>
</dbReference>
<dbReference type="Proteomes" id="UP000095284">
    <property type="component" value="Unplaced"/>
</dbReference>
<proteinExistence type="predicted"/>
<dbReference type="Proteomes" id="UP000659654">
    <property type="component" value="Unassembled WGS sequence"/>
</dbReference>
<accession>A0A1I7RP23</accession>
<dbReference type="GO" id="GO:0099023">
    <property type="term" value="C:vesicle tethering complex"/>
    <property type="evidence" value="ECO:0007669"/>
    <property type="project" value="UniProtKB-ARBA"/>
</dbReference>
<dbReference type="AlphaFoldDB" id="A0A1I7RP23"/>
<sequence length="502" mass="57612">MELQRKFTFDDPEDSYWNDNDSQNSFFADQKNATVARQVLDDLYEVDFDIPDEDLPEPPSNDNNELSEGSSNKVFFDDQPKVFPEQLHKPHLLGANKLNESPRPRRPLGSSSMISDCSFTSFSSDATVHLDYARLKSEHHKLQKYLDRVRSERFEPPSVETTIKRLRRCEPVALDFYKSKQDKTELLDEAINSQDTDVILTVVLFLKRTLISSIFREILIFKPEAAEVYVTYLRECNETNELIDTLFSLGRSDEAAMVEFQCAVKKCHTASKINNLKKCLISGFSDPTLSAEAKFVEEYIHLIERQVPIDSSDEEENKAGTNEIFKQFPKKASLIGQPLLTTLYYCCLYHYNLPVNVYASPLSFKSTFNINEKAFFWMAASALCRKKQYGEIERLLTCKKMIVSQKLVCPFPWTVFFQLVAKYGPPNKEILTKWLGAISDVNERLKVAEQFGELTAGVQIEAINSLKDKQKLVNLMNKLNPKSVEYNKAQLILSNTANKWKN</sequence>
<feature type="region of interest" description="Disordered" evidence="6">
    <location>
        <begin position="90"/>
        <end position="112"/>
    </location>
</feature>
<dbReference type="EMBL" id="CAJFCV020000005">
    <property type="protein sequence ID" value="CAG9124475.1"/>
    <property type="molecule type" value="Genomic_DNA"/>
</dbReference>
<dbReference type="GO" id="GO:0005770">
    <property type="term" value="C:late endosome"/>
    <property type="evidence" value="ECO:0007669"/>
    <property type="project" value="UniProtKB-SubCell"/>
</dbReference>